<accession>A0A9J5W655</accession>
<evidence type="ECO:0000313" key="3">
    <source>
        <dbReference type="EMBL" id="KAG5570712.1"/>
    </source>
</evidence>
<proteinExistence type="predicted"/>
<evidence type="ECO:0000256" key="2">
    <source>
        <dbReference type="SAM" id="MobiDB-lite"/>
    </source>
</evidence>
<evidence type="ECO:0000313" key="4">
    <source>
        <dbReference type="Proteomes" id="UP000824120"/>
    </source>
</evidence>
<dbReference type="Proteomes" id="UP000824120">
    <property type="component" value="Chromosome 12"/>
</dbReference>
<reference evidence="3 4" key="1">
    <citation type="submission" date="2020-09" db="EMBL/GenBank/DDBJ databases">
        <title>De no assembly of potato wild relative species, Solanum commersonii.</title>
        <authorList>
            <person name="Cho K."/>
        </authorList>
    </citation>
    <scope>NUCLEOTIDE SEQUENCE [LARGE SCALE GENOMIC DNA]</scope>
    <source>
        <strain evidence="3">LZ3.2</strain>
        <tissue evidence="3">Leaf</tissue>
    </source>
</reference>
<name>A0A9J5W655_SOLCO</name>
<dbReference type="EMBL" id="JACXVP010000012">
    <property type="protein sequence ID" value="KAG5570712.1"/>
    <property type="molecule type" value="Genomic_DNA"/>
</dbReference>
<protein>
    <submittedName>
        <fullName evidence="3">Uncharacterized protein</fullName>
    </submittedName>
</protein>
<dbReference type="OrthoDB" id="1743486at2759"/>
<evidence type="ECO:0000256" key="1">
    <source>
        <dbReference type="SAM" id="Coils"/>
    </source>
</evidence>
<comment type="caution">
    <text evidence="3">The sequence shown here is derived from an EMBL/GenBank/DDBJ whole genome shotgun (WGS) entry which is preliminary data.</text>
</comment>
<keyword evidence="1" id="KW-0175">Coiled coil</keyword>
<organism evidence="3 4">
    <name type="scientific">Solanum commersonii</name>
    <name type="common">Commerson's wild potato</name>
    <name type="synonym">Commerson's nightshade</name>
    <dbReference type="NCBI Taxonomy" id="4109"/>
    <lineage>
        <taxon>Eukaryota</taxon>
        <taxon>Viridiplantae</taxon>
        <taxon>Streptophyta</taxon>
        <taxon>Embryophyta</taxon>
        <taxon>Tracheophyta</taxon>
        <taxon>Spermatophyta</taxon>
        <taxon>Magnoliopsida</taxon>
        <taxon>eudicotyledons</taxon>
        <taxon>Gunneridae</taxon>
        <taxon>Pentapetalae</taxon>
        <taxon>asterids</taxon>
        <taxon>lamiids</taxon>
        <taxon>Solanales</taxon>
        <taxon>Solanaceae</taxon>
        <taxon>Solanoideae</taxon>
        <taxon>Solaneae</taxon>
        <taxon>Solanum</taxon>
    </lineage>
</organism>
<feature type="compositionally biased region" description="Low complexity" evidence="2">
    <location>
        <begin position="29"/>
        <end position="41"/>
    </location>
</feature>
<sequence>MTRDCKVKDKIKSLDLEDNIKDSLYKNLLNSSSENSSPNNNDGEESSTSEDLKVFHEEDCMSSSKEECTNDNLVEILMMIDDPMLRPQIIDKIGNTSTSTSNTRIPKENSAHNNAYTMTEKDHFPTTIQYLVEEINNLKKEISSLKNHNMILDERITYTENKDNNHHRKYAMVEGNLPDILEGTSIGISKINTEHPMYTKFMDFIQSREPQNNAPPSYSALVNDEANENIEVYDKNEKDEVICLLKPRDLQWRDDPWKIMTRYFDTASYVAPTYKYIMHYQIILSSIRYAEF</sequence>
<gene>
    <name evidence="3" type="ORF">H5410_060478</name>
</gene>
<dbReference type="AlphaFoldDB" id="A0A9J5W655"/>
<feature type="region of interest" description="Disordered" evidence="2">
    <location>
        <begin position="29"/>
        <end position="50"/>
    </location>
</feature>
<feature type="coiled-coil region" evidence="1">
    <location>
        <begin position="128"/>
        <end position="155"/>
    </location>
</feature>
<keyword evidence="4" id="KW-1185">Reference proteome</keyword>